<gene>
    <name evidence="2" type="ORF">KGA66_16375</name>
</gene>
<organism evidence="2 3">
    <name type="scientific">Actinocrinis puniceicyclus</name>
    <dbReference type="NCBI Taxonomy" id="977794"/>
    <lineage>
        <taxon>Bacteria</taxon>
        <taxon>Bacillati</taxon>
        <taxon>Actinomycetota</taxon>
        <taxon>Actinomycetes</taxon>
        <taxon>Catenulisporales</taxon>
        <taxon>Actinospicaceae</taxon>
        <taxon>Actinocrinis</taxon>
    </lineage>
</organism>
<evidence type="ECO:0000313" key="2">
    <source>
        <dbReference type="EMBL" id="MBS2964634.1"/>
    </source>
</evidence>
<comment type="caution">
    <text evidence="2">The sequence shown here is derived from an EMBL/GenBank/DDBJ whole genome shotgun (WGS) entry which is preliminary data.</text>
</comment>
<reference evidence="2" key="1">
    <citation type="submission" date="2021-04" db="EMBL/GenBank/DDBJ databases">
        <title>Genome based classification of Actinospica acidithermotolerans sp. nov., an actinobacterium isolated from an Indonesian hot spring.</title>
        <authorList>
            <person name="Kusuma A.B."/>
            <person name="Putra K.E."/>
            <person name="Nafisah S."/>
            <person name="Loh J."/>
            <person name="Nouioui I."/>
            <person name="Goodfellow M."/>
        </authorList>
    </citation>
    <scope>NUCLEOTIDE SEQUENCE</scope>
    <source>
        <strain evidence="2">DSM 45618</strain>
    </source>
</reference>
<dbReference type="GO" id="GO:0016491">
    <property type="term" value="F:oxidoreductase activity"/>
    <property type="evidence" value="ECO:0007669"/>
    <property type="project" value="InterPro"/>
</dbReference>
<keyword evidence="3" id="KW-1185">Reference proteome</keyword>
<accession>A0A8J7WR46</accession>
<proteinExistence type="predicted"/>
<dbReference type="RefSeq" id="WP_211468997.1">
    <property type="nucleotide sequence ID" value="NZ_JAGSXH010000055.1"/>
</dbReference>
<feature type="region of interest" description="Disordered" evidence="1">
    <location>
        <begin position="141"/>
        <end position="171"/>
    </location>
</feature>
<dbReference type="Proteomes" id="UP000677913">
    <property type="component" value="Unassembled WGS sequence"/>
</dbReference>
<sequence length="394" mass="42933">MPFPDALREATRIAALSPSSHNCQPWALAHLAGPQARRAAARVLREESAAGEQRYLALALDRDRQLSALPAHRLEMLLSCGLYGQLLVRALAAQGWILAQDTFLPPHEPGGDAHDASPLHPDWPRHWTALSVLKFVPDSLPGAPGRGNTSESVAELRATAQARRTNRAPYRREPLERTVLAALAGTGTGTGTALSTGAGVHVRHLSSPWERKRFAGLIRRHGGRDFSDLDAWRETHSYIRSAQQSAELGDGFTFAQLFGPLPPPRRRLMQFALAPGTMRTLRHLGYPRLLAGQLAAIAEATPTISVLTLPSDRPTAAQVLRAGAYLTDYWLSATRADLVLHPLSILIQHDDAREGLEAAFALPGRAFFAARLGRPTADFPRTARRESSAGHREL</sequence>
<dbReference type="InterPro" id="IPR000415">
    <property type="entry name" value="Nitroreductase-like"/>
</dbReference>
<protein>
    <recommendedName>
        <fullName evidence="4">RedV protein</fullName>
    </recommendedName>
</protein>
<evidence type="ECO:0008006" key="4">
    <source>
        <dbReference type="Google" id="ProtNLM"/>
    </source>
</evidence>
<evidence type="ECO:0000313" key="3">
    <source>
        <dbReference type="Proteomes" id="UP000677913"/>
    </source>
</evidence>
<dbReference type="SUPFAM" id="SSF55469">
    <property type="entry name" value="FMN-dependent nitroreductase-like"/>
    <property type="match status" value="1"/>
</dbReference>
<dbReference type="Gene3D" id="3.40.109.10">
    <property type="entry name" value="NADH Oxidase"/>
    <property type="match status" value="2"/>
</dbReference>
<dbReference type="AlphaFoldDB" id="A0A8J7WR46"/>
<name>A0A8J7WR46_9ACTN</name>
<dbReference type="EMBL" id="JAGSXH010000055">
    <property type="protein sequence ID" value="MBS2964634.1"/>
    <property type="molecule type" value="Genomic_DNA"/>
</dbReference>
<evidence type="ECO:0000256" key="1">
    <source>
        <dbReference type="SAM" id="MobiDB-lite"/>
    </source>
</evidence>